<dbReference type="Proteomes" id="UP000077154">
    <property type="component" value="Unassembled WGS sequence"/>
</dbReference>
<gene>
    <name evidence="2" type="ORF">VC83_04029</name>
</gene>
<dbReference type="AlphaFoldDB" id="A0A177AF47"/>
<sequence length="417" mass="44979">MRVEEELGEGERPELQDGGGRTTTWYDRQGGSRGRSDEQEKYVRIVLSTAFGGLPHWGFSKSCAIWLVSLGKKQAFIQLEKQTRLRRMMTQELTAGMTRSPCHHPSDDPYPPCTVLRSTNRQTAGFCSGSSASRQFGSTARATAHRGISRVIGTLSPIDPPESTVGRGVSSPTESFLIRGAADTVTAQPADDPATDLPTNAVLSARNIALHAPAAVLPANGVSADLGVVRAGIRAGARRDAPSIPGAGVSGVRQVNFLARTFDRVACSEPPFDVNPVFAQLTDIMLTGSDDTYPTEYVLFGACCRLPAVKRLYGHRLGADEDHAQPSALTGATAIETLELQLLFARAIHATSLCRLAIDHEDGDPFYFPAEADSGDRAELLSFVGFTSLTHLRVAPIFLFGRTALMDYLGLRTRTKY</sequence>
<name>A0A177AF47_9PEZI</name>
<proteinExistence type="predicted"/>
<protein>
    <submittedName>
        <fullName evidence="2">Uncharacterized protein</fullName>
    </submittedName>
</protein>
<feature type="region of interest" description="Disordered" evidence="1">
    <location>
        <begin position="1"/>
        <end position="38"/>
    </location>
</feature>
<feature type="compositionally biased region" description="Basic and acidic residues" evidence="1">
    <location>
        <begin position="1"/>
        <end position="15"/>
    </location>
</feature>
<dbReference type="OrthoDB" id="5130616at2759"/>
<organism evidence="2">
    <name type="scientific">Pseudogymnoascus destructans</name>
    <dbReference type="NCBI Taxonomy" id="655981"/>
    <lineage>
        <taxon>Eukaryota</taxon>
        <taxon>Fungi</taxon>
        <taxon>Dikarya</taxon>
        <taxon>Ascomycota</taxon>
        <taxon>Pezizomycotina</taxon>
        <taxon>Leotiomycetes</taxon>
        <taxon>Thelebolales</taxon>
        <taxon>Thelebolaceae</taxon>
        <taxon>Pseudogymnoascus</taxon>
    </lineage>
</organism>
<dbReference type="VEuPathDB" id="FungiDB:GMDG_06705"/>
<dbReference type="GeneID" id="36287102"/>
<evidence type="ECO:0000313" key="2">
    <source>
        <dbReference type="EMBL" id="OAF59803.1"/>
    </source>
</evidence>
<dbReference type="EMBL" id="KV441393">
    <property type="protein sequence ID" value="OAF59803.1"/>
    <property type="molecule type" value="Genomic_DNA"/>
</dbReference>
<dbReference type="RefSeq" id="XP_024325086.1">
    <property type="nucleotide sequence ID" value="XM_024467666.1"/>
</dbReference>
<accession>A0A177AF47</accession>
<reference evidence="2" key="1">
    <citation type="submission" date="2016-03" db="EMBL/GenBank/DDBJ databases">
        <title>Updated assembly of Pseudogymnoascus destructans, the fungus causing white-nose syndrome of bats.</title>
        <authorList>
            <person name="Palmer J.M."/>
            <person name="Drees K.P."/>
            <person name="Foster J.T."/>
            <person name="Lindner D.L."/>
        </authorList>
    </citation>
    <scope>NUCLEOTIDE SEQUENCE [LARGE SCALE GENOMIC DNA]</scope>
    <source>
        <strain evidence="2">20631-21</strain>
    </source>
</reference>
<evidence type="ECO:0000256" key="1">
    <source>
        <dbReference type="SAM" id="MobiDB-lite"/>
    </source>
</evidence>
<feature type="region of interest" description="Disordered" evidence="1">
    <location>
        <begin position="153"/>
        <end position="172"/>
    </location>
</feature>